<sequence length="193" mass="22440">MNKKIIVLLSVCIFILLTIWGYNSLYDSDTPNNNENINLNNASDEIDTGDWVEYRNEALGFEFKHPGDWIVELRRVNYGIHTADEVYFYITVSKNNPSESNRFSKLIITTFENIEGKSPEEVISINENFSLNEFQSLFLDDFLLNGVIVKKYMIPGFISLPAVIFYSNDKVHQIKYSLEEDMFMEIMDTFKSI</sequence>
<dbReference type="AlphaFoldDB" id="A0A1G2BX13"/>
<dbReference type="Proteomes" id="UP000177626">
    <property type="component" value="Unassembled WGS sequence"/>
</dbReference>
<organism evidence="1 2">
    <name type="scientific">Candidatus Komeilibacteria bacterium RIFOXYC1_FULL_37_11</name>
    <dbReference type="NCBI Taxonomy" id="1798555"/>
    <lineage>
        <taxon>Bacteria</taxon>
        <taxon>Candidatus Komeiliibacteriota</taxon>
    </lineage>
</organism>
<gene>
    <name evidence="1" type="ORF">A2406_04115</name>
</gene>
<reference evidence="1 2" key="1">
    <citation type="journal article" date="2016" name="Nat. Commun.">
        <title>Thousands of microbial genomes shed light on interconnected biogeochemical processes in an aquifer system.</title>
        <authorList>
            <person name="Anantharaman K."/>
            <person name="Brown C.T."/>
            <person name="Hug L.A."/>
            <person name="Sharon I."/>
            <person name="Castelle C.J."/>
            <person name="Probst A.J."/>
            <person name="Thomas B.C."/>
            <person name="Singh A."/>
            <person name="Wilkins M.J."/>
            <person name="Karaoz U."/>
            <person name="Brodie E.L."/>
            <person name="Williams K.H."/>
            <person name="Hubbard S.S."/>
            <person name="Banfield J.F."/>
        </authorList>
    </citation>
    <scope>NUCLEOTIDE SEQUENCE [LARGE SCALE GENOMIC DNA]</scope>
</reference>
<name>A0A1G2BX13_9BACT</name>
<protein>
    <submittedName>
        <fullName evidence="1">Uncharacterized protein</fullName>
    </submittedName>
</protein>
<evidence type="ECO:0000313" key="2">
    <source>
        <dbReference type="Proteomes" id="UP000177626"/>
    </source>
</evidence>
<proteinExistence type="predicted"/>
<evidence type="ECO:0000313" key="1">
    <source>
        <dbReference type="EMBL" id="OGY93723.1"/>
    </source>
</evidence>
<accession>A0A1G2BX13</accession>
<comment type="caution">
    <text evidence="1">The sequence shown here is derived from an EMBL/GenBank/DDBJ whole genome shotgun (WGS) entry which is preliminary data.</text>
</comment>
<dbReference type="EMBL" id="MHKQ01000018">
    <property type="protein sequence ID" value="OGY93723.1"/>
    <property type="molecule type" value="Genomic_DNA"/>
</dbReference>